<dbReference type="GO" id="GO:0005737">
    <property type="term" value="C:cytoplasm"/>
    <property type="evidence" value="ECO:0007669"/>
    <property type="project" value="TreeGrafter"/>
</dbReference>
<dbReference type="Gene3D" id="3.50.50.60">
    <property type="entry name" value="FAD/NAD(P)-binding domain"/>
    <property type="match status" value="1"/>
</dbReference>
<evidence type="ECO:0000313" key="2">
    <source>
        <dbReference type="EMBL" id="KAF7304443.1"/>
    </source>
</evidence>
<dbReference type="InterPro" id="IPR006076">
    <property type="entry name" value="FAD-dep_OxRdtase"/>
</dbReference>
<dbReference type="OrthoDB" id="429143at2759"/>
<dbReference type="SUPFAM" id="SSF51905">
    <property type="entry name" value="FAD/NAD(P)-binding domain"/>
    <property type="match status" value="1"/>
</dbReference>
<feature type="domain" description="FAD dependent oxidoreductase" evidence="1">
    <location>
        <begin position="47"/>
        <end position="456"/>
    </location>
</feature>
<protein>
    <submittedName>
        <fullName evidence="2">DAO domain-containing protein</fullName>
    </submittedName>
</protein>
<dbReference type="PANTHER" id="PTHR13847:SF260">
    <property type="entry name" value="FAD DEPENDENT OXIDOREDUCTASE DOMAIN-CONTAINING PROTEIN"/>
    <property type="match status" value="1"/>
</dbReference>
<name>A0A8H6W7E9_MYCCL</name>
<accession>A0A8H6W7E9</accession>
<dbReference type="Gene3D" id="3.30.9.10">
    <property type="entry name" value="D-Amino Acid Oxidase, subunit A, domain 2"/>
    <property type="match status" value="1"/>
</dbReference>
<dbReference type="Proteomes" id="UP000613580">
    <property type="component" value="Unassembled WGS sequence"/>
</dbReference>
<dbReference type="EMBL" id="JACAZE010000011">
    <property type="protein sequence ID" value="KAF7304443.1"/>
    <property type="molecule type" value="Genomic_DNA"/>
</dbReference>
<sequence length="496" mass="53310">MTTETPANPGYPRPNPSLSFWLQGTRSSPLIGHRTTPTLPGPEDVQDVVIVGGGFSGVATAYFLLTGKNPPARVALLEAREVCDGATGRNGGHCRPAFARYKKYKAGFGKEQAVKVIANEFETMRLVWEIVKKEKIDCDFYPMSTYGALYLSLLHAVFTGKHSDIMETTSAATTYGEVYDELVADGGVVDGIETFRTPEAAQAETGIANAVAAYKWPAYTLWPYKLVAHLAQIALEKGLNLQTTTPVRSVTQPAGDAQASDCRWAVHTDRGVVKARKVVYATNAYTATLLPELGGPIYPLKGHAVALVPTKGYAGASNRVQQSYNSARSFHSHSLFIDGSGDYFMQRPKDGIFIVGDGRESVNNDDLLRTTDDGTVLPVAVNALKARVRDAFGEARWGKEALGEGLLVAWSGIMGKSADLVPYVGPLNDKPNAFVCAGHNGHGMARIMTCARGIAAMLQGATYAETGLPECFLPTKERLEKHAYAPPAEGGRCVCC</sequence>
<dbReference type="Pfam" id="PF01266">
    <property type="entry name" value="DAO"/>
    <property type="match status" value="1"/>
</dbReference>
<evidence type="ECO:0000259" key="1">
    <source>
        <dbReference type="Pfam" id="PF01266"/>
    </source>
</evidence>
<keyword evidence="3" id="KW-1185">Reference proteome</keyword>
<reference evidence="2" key="1">
    <citation type="submission" date="2020-05" db="EMBL/GenBank/DDBJ databases">
        <title>Mycena genomes resolve the evolution of fungal bioluminescence.</title>
        <authorList>
            <person name="Tsai I.J."/>
        </authorList>
    </citation>
    <scope>NUCLEOTIDE SEQUENCE</scope>
    <source>
        <strain evidence="2">110903Hualien_Pintung</strain>
    </source>
</reference>
<comment type="caution">
    <text evidence="2">The sequence shown here is derived from an EMBL/GenBank/DDBJ whole genome shotgun (WGS) entry which is preliminary data.</text>
</comment>
<gene>
    <name evidence="2" type="ORF">HMN09_00846500</name>
</gene>
<dbReference type="PANTHER" id="PTHR13847">
    <property type="entry name" value="SARCOSINE DEHYDROGENASE-RELATED"/>
    <property type="match status" value="1"/>
</dbReference>
<dbReference type="AlphaFoldDB" id="A0A8H6W7E9"/>
<organism evidence="2 3">
    <name type="scientific">Mycena chlorophos</name>
    <name type="common">Agaric fungus</name>
    <name type="synonym">Agaricus chlorophos</name>
    <dbReference type="NCBI Taxonomy" id="658473"/>
    <lineage>
        <taxon>Eukaryota</taxon>
        <taxon>Fungi</taxon>
        <taxon>Dikarya</taxon>
        <taxon>Basidiomycota</taxon>
        <taxon>Agaricomycotina</taxon>
        <taxon>Agaricomycetes</taxon>
        <taxon>Agaricomycetidae</taxon>
        <taxon>Agaricales</taxon>
        <taxon>Marasmiineae</taxon>
        <taxon>Mycenaceae</taxon>
        <taxon>Mycena</taxon>
    </lineage>
</organism>
<dbReference type="InterPro" id="IPR036188">
    <property type="entry name" value="FAD/NAD-bd_sf"/>
</dbReference>
<evidence type="ECO:0000313" key="3">
    <source>
        <dbReference type="Proteomes" id="UP000613580"/>
    </source>
</evidence>
<proteinExistence type="predicted"/>